<feature type="coiled-coil region" evidence="1">
    <location>
        <begin position="216"/>
        <end position="243"/>
    </location>
</feature>
<feature type="compositionally biased region" description="Acidic residues" evidence="2">
    <location>
        <begin position="479"/>
        <end position="500"/>
    </location>
</feature>
<name>A0A3N4HXN7_ASCIM</name>
<feature type="compositionally biased region" description="Polar residues" evidence="2">
    <location>
        <begin position="53"/>
        <end position="62"/>
    </location>
</feature>
<feature type="compositionally biased region" description="Basic and acidic residues" evidence="2">
    <location>
        <begin position="437"/>
        <end position="468"/>
    </location>
</feature>
<sequence>MDLPPPTTCLKTFTENIKKMGSDRPALVPRPIPVPGPSAWTSNPRSIPVPGPTASTSTAPARNNQCYLDPWTSNPRSIPVPGPTASTSATPARNNQCYLDGEEQQRPTPPPVLITKNDLQFARSLTKRSRNFMLSGTKTPLDLSNIDPEDLEIDAEIQELLKEQEKLRGPYLGKPRDPLNEIQSDIRTRNHAKIVKTLVEELVARNKSQLRWSEQKEAARKLAAEQQKKLDKLLDEEAKERRLKKGDRYGWSDKLVAKQKGVVATAAVLERHRQWQIEKAAKVIAENSAIAEALGAEPAAGDVVIAEELKLQFQMMKEFEEAKKLRTEARDSEIRSCDYTTFTRTVNGDFHKTAIPPANVPGPIHDAAAHKSLAHGFRNPAELSKTDADDLAWGSLNRTEKKRQRNMLEHFQSKKVNEATVEPGHSSQPDAKSPPKPTEEEIRQQEDLKRQKEEEETRRQEEMTKLHEAALSAYSADWMAEDEEEEEEEDVVEEEDDEVVEENKDVETTNA</sequence>
<dbReference type="Proteomes" id="UP000275078">
    <property type="component" value="Unassembled WGS sequence"/>
</dbReference>
<evidence type="ECO:0000256" key="1">
    <source>
        <dbReference type="SAM" id="Coils"/>
    </source>
</evidence>
<accession>A0A3N4HXN7</accession>
<protein>
    <submittedName>
        <fullName evidence="3">Uncharacterized protein</fullName>
    </submittedName>
</protein>
<feature type="region of interest" description="Disordered" evidence="2">
    <location>
        <begin position="411"/>
        <end position="511"/>
    </location>
</feature>
<keyword evidence="4" id="KW-1185">Reference proteome</keyword>
<gene>
    <name evidence="3" type="ORF">BJ508DRAFT_329073</name>
</gene>
<reference evidence="3 4" key="1">
    <citation type="journal article" date="2018" name="Nat. Ecol. Evol.">
        <title>Pezizomycetes genomes reveal the molecular basis of ectomycorrhizal truffle lifestyle.</title>
        <authorList>
            <person name="Murat C."/>
            <person name="Payen T."/>
            <person name="Noel B."/>
            <person name="Kuo A."/>
            <person name="Morin E."/>
            <person name="Chen J."/>
            <person name="Kohler A."/>
            <person name="Krizsan K."/>
            <person name="Balestrini R."/>
            <person name="Da Silva C."/>
            <person name="Montanini B."/>
            <person name="Hainaut M."/>
            <person name="Levati E."/>
            <person name="Barry K.W."/>
            <person name="Belfiori B."/>
            <person name="Cichocki N."/>
            <person name="Clum A."/>
            <person name="Dockter R.B."/>
            <person name="Fauchery L."/>
            <person name="Guy J."/>
            <person name="Iotti M."/>
            <person name="Le Tacon F."/>
            <person name="Lindquist E.A."/>
            <person name="Lipzen A."/>
            <person name="Malagnac F."/>
            <person name="Mello A."/>
            <person name="Molinier V."/>
            <person name="Miyauchi S."/>
            <person name="Poulain J."/>
            <person name="Riccioni C."/>
            <person name="Rubini A."/>
            <person name="Sitrit Y."/>
            <person name="Splivallo R."/>
            <person name="Traeger S."/>
            <person name="Wang M."/>
            <person name="Zifcakova L."/>
            <person name="Wipf D."/>
            <person name="Zambonelli A."/>
            <person name="Paolocci F."/>
            <person name="Nowrousian M."/>
            <person name="Ottonello S."/>
            <person name="Baldrian P."/>
            <person name="Spatafora J.W."/>
            <person name="Henrissat B."/>
            <person name="Nagy L.G."/>
            <person name="Aury J.M."/>
            <person name="Wincker P."/>
            <person name="Grigoriev I.V."/>
            <person name="Bonfante P."/>
            <person name="Martin F.M."/>
        </authorList>
    </citation>
    <scope>NUCLEOTIDE SEQUENCE [LARGE SCALE GENOMIC DNA]</scope>
    <source>
        <strain evidence="3 4">RN42</strain>
    </source>
</reference>
<dbReference type="EMBL" id="ML119709">
    <property type="protein sequence ID" value="RPA78595.1"/>
    <property type="molecule type" value="Genomic_DNA"/>
</dbReference>
<evidence type="ECO:0000313" key="3">
    <source>
        <dbReference type="EMBL" id="RPA78595.1"/>
    </source>
</evidence>
<evidence type="ECO:0000256" key="2">
    <source>
        <dbReference type="SAM" id="MobiDB-lite"/>
    </source>
</evidence>
<dbReference type="AlphaFoldDB" id="A0A3N4HXN7"/>
<keyword evidence="1" id="KW-0175">Coiled coil</keyword>
<proteinExistence type="predicted"/>
<organism evidence="3 4">
    <name type="scientific">Ascobolus immersus RN42</name>
    <dbReference type="NCBI Taxonomy" id="1160509"/>
    <lineage>
        <taxon>Eukaryota</taxon>
        <taxon>Fungi</taxon>
        <taxon>Dikarya</taxon>
        <taxon>Ascomycota</taxon>
        <taxon>Pezizomycotina</taxon>
        <taxon>Pezizomycetes</taxon>
        <taxon>Pezizales</taxon>
        <taxon>Ascobolaceae</taxon>
        <taxon>Ascobolus</taxon>
    </lineage>
</organism>
<feature type="compositionally biased region" description="Basic and acidic residues" evidence="2">
    <location>
        <begin position="501"/>
        <end position="511"/>
    </location>
</feature>
<feature type="region of interest" description="Disordered" evidence="2">
    <location>
        <begin position="20"/>
        <end position="62"/>
    </location>
</feature>
<evidence type="ECO:0000313" key="4">
    <source>
        <dbReference type="Proteomes" id="UP000275078"/>
    </source>
</evidence>